<dbReference type="AlphaFoldDB" id="A0AAN7WWK1"/>
<keyword evidence="3" id="KW-1185">Reference proteome</keyword>
<evidence type="ECO:0000313" key="2">
    <source>
        <dbReference type="EMBL" id="KAK5850011.1"/>
    </source>
</evidence>
<gene>
    <name evidence="2" type="ORF">PBY51_014298</name>
</gene>
<organism evidence="2 3">
    <name type="scientific">Eleginops maclovinus</name>
    <name type="common">Patagonian blennie</name>
    <name type="synonym">Eleginus maclovinus</name>
    <dbReference type="NCBI Taxonomy" id="56733"/>
    <lineage>
        <taxon>Eukaryota</taxon>
        <taxon>Metazoa</taxon>
        <taxon>Chordata</taxon>
        <taxon>Craniata</taxon>
        <taxon>Vertebrata</taxon>
        <taxon>Euteleostomi</taxon>
        <taxon>Actinopterygii</taxon>
        <taxon>Neopterygii</taxon>
        <taxon>Teleostei</taxon>
        <taxon>Neoteleostei</taxon>
        <taxon>Acanthomorphata</taxon>
        <taxon>Eupercaria</taxon>
        <taxon>Perciformes</taxon>
        <taxon>Notothenioidei</taxon>
        <taxon>Eleginopidae</taxon>
        <taxon>Eleginops</taxon>
    </lineage>
</organism>
<accession>A0AAN7WWK1</accession>
<protein>
    <submittedName>
        <fullName evidence="2">Uncharacterized protein</fullName>
    </submittedName>
</protein>
<sequence length="78" mass="8316">MCVIRAVSPDAPLLLPTQEGEQVGAPSFCARWLHIDKSIRLHLITGGTGATNRPVLHPHHPGVPRSTTPPSLLALITP</sequence>
<feature type="region of interest" description="Disordered" evidence="1">
    <location>
        <begin position="51"/>
        <end position="71"/>
    </location>
</feature>
<reference evidence="2 3" key="2">
    <citation type="journal article" date="2023" name="Mol. Biol. Evol.">
        <title>Genomics of Secondarily Temperate Adaptation in the Only Non-Antarctic Icefish.</title>
        <authorList>
            <person name="Rivera-Colon A.G."/>
            <person name="Rayamajhi N."/>
            <person name="Minhas B.F."/>
            <person name="Madrigal G."/>
            <person name="Bilyk K.T."/>
            <person name="Yoon V."/>
            <person name="Hune M."/>
            <person name="Gregory S."/>
            <person name="Cheng C.H.C."/>
            <person name="Catchen J.M."/>
        </authorList>
    </citation>
    <scope>NUCLEOTIDE SEQUENCE [LARGE SCALE GENOMIC DNA]</scope>
    <source>
        <strain evidence="2">JMC-PN-2008</strain>
    </source>
</reference>
<name>A0AAN7WWK1_ELEMC</name>
<reference evidence="2 3" key="1">
    <citation type="journal article" date="2023" name="Genes (Basel)">
        <title>Chromosome-Level Genome Assembly and Circadian Gene Repertoire of the Patagonia Blennie Eleginops maclovinus-The Closest Ancestral Proxy of Antarctic Cryonotothenioids.</title>
        <authorList>
            <person name="Cheng C.C."/>
            <person name="Rivera-Colon A.G."/>
            <person name="Minhas B.F."/>
            <person name="Wilson L."/>
            <person name="Rayamajhi N."/>
            <person name="Vargas-Chacoff L."/>
            <person name="Catchen J.M."/>
        </authorList>
    </citation>
    <scope>NUCLEOTIDE SEQUENCE [LARGE SCALE GENOMIC DNA]</scope>
    <source>
        <strain evidence="2">JMC-PN-2008</strain>
    </source>
</reference>
<comment type="caution">
    <text evidence="2">The sequence shown here is derived from an EMBL/GenBank/DDBJ whole genome shotgun (WGS) entry which is preliminary data.</text>
</comment>
<evidence type="ECO:0000313" key="3">
    <source>
        <dbReference type="Proteomes" id="UP001346869"/>
    </source>
</evidence>
<evidence type="ECO:0000256" key="1">
    <source>
        <dbReference type="SAM" id="MobiDB-lite"/>
    </source>
</evidence>
<dbReference type="Proteomes" id="UP001346869">
    <property type="component" value="Unassembled WGS sequence"/>
</dbReference>
<proteinExistence type="predicted"/>
<dbReference type="EMBL" id="JAUZQC010000023">
    <property type="protein sequence ID" value="KAK5850011.1"/>
    <property type="molecule type" value="Genomic_DNA"/>
</dbReference>